<dbReference type="PANTHER" id="PTHR11361:SF99">
    <property type="entry name" value="DNA MISMATCH REPAIR PROTEIN"/>
    <property type="match status" value="1"/>
</dbReference>
<reference evidence="7" key="1">
    <citation type="submission" date="2016-10" db="EMBL/GenBank/DDBJ databases">
        <authorList>
            <person name="Varghese N."/>
            <person name="Submissions S."/>
        </authorList>
    </citation>
    <scope>NUCLEOTIDE SEQUENCE [LARGE SCALE GENOMIC DNA]</scope>
    <source>
        <strain evidence="7">CGMCC 1.10825</strain>
    </source>
</reference>
<dbReference type="InterPro" id="IPR027417">
    <property type="entry name" value="P-loop_NTPase"/>
</dbReference>
<protein>
    <submittedName>
        <fullName evidence="6">MutS domain V</fullName>
    </submittedName>
</protein>
<evidence type="ECO:0000256" key="1">
    <source>
        <dbReference type="ARBA" id="ARBA00022741"/>
    </source>
</evidence>
<keyword evidence="3" id="KW-0238">DNA-binding</keyword>
<organism evidence="6 7">
    <name type="scientific">Paenimyroides marinum</name>
    <dbReference type="NCBI Taxonomy" id="1159016"/>
    <lineage>
        <taxon>Bacteria</taxon>
        <taxon>Pseudomonadati</taxon>
        <taxon>Bacteroidota</taxon>
        <taxon>Flavobacteriia</taxon>
        <taxon>Flavobacteriales</taxon>
        <taxon>Flavobacteriaceae</taxon>
        <taxon>Paenimyroides</taxon>
    </lineage>
</organism>
<dbReference type="AlphaFoldDB" id="A0A1H6J480"/>
<dbReference type="InterPro" id="IPR036187">
    <property type="entry name" value="DNA_mismatch_repair_MutS_sf"/>
</dbReference>
<evidence type="ECO:0000313" key="6">
    <source>
        <dbReference type="EMBL" id="SEH54296.1"/>
    </source>
</evidence>
<dbReference type="SUPFAM" id="SSF52540">
    <property type="entry name" value="P-loop containing nucleoside triphosphate hydrolases"/>
    <property type="match status" value="1"/>
</dbReference>
<dbReference type="Gene3D" id="3.40.50.300">
    <property type="entry name" value="P-loop containing nucleotide triphosphate hydrolases"/>
    <property type="match status" value="1"/>
</dbReference>
<evidence type="ECO:0000259" key="5">
    <source>
        <dbReference type="SMART" id="SM00534"/>
    </source>
</evidence>
<dbReference type="GO" id="GO:0140664">
    <property type="term" value="F:ATP-dependent DNA damage sensor activity"/>
    <property type="evidence" value="ECO:0007669"/>
    <property type="project" value="InterPro"/>
</dbReference>
<dbReference type="EMBL" id="FNXE01000001">
    <property type="protein sequence ID" value="SEH54296.1"/>
    <property type="molecule type" value="Genomic_DNA"/>
</dbReference>
<keyword evidence="7" id="KW-1185">Reference proteome</keyword>
<dbReference type="InterPro" id="IPR000432">
    <property type="entry name" value="DNA_mismatch_repair_MutS_C"/>
</dbReference>
<feature type="transmembrane region" description="Helical" evidence="4">
    <location>
        <begin position="35"/>
        <end position="58"/>
    </location>
</feature>
<evidence type="ECO:0000256" key="2">
    <source>
        <dbReference type="ARBA" id="ARBA00022840"/>
    </source>
</evidence>
<sequence length="602" mass="68815">MRDGFFVSTFKQKIIMYSDISKQQQNILSKLKQTAVWLSWSRIILLAAAIYLFYLMMYQRNESLGWWAFGLLVVFIVAVNAYLKLQGKIKYHTTLKKINDDETAFLAGTKTFDEGAEFQNPQHAYSYDLDLFGKNSIFQFLNRTGTSLGKKQLAKDLQSIPSQEIIKNKQEAIKELTGMIGFRQHFQTLAQLAGTTEQEDAAIKNWTSSAIDKPNKLFLLLAVVIPVLFIGSLAALIFDWHPLASKLTMFFFSMNLLMAGLMMQYISKEIGKSDKIANSLQQYAKMIQVFEATVFQSKGLIEIQSRLETNNQSATKIVNQLANLFEKLNTVANLFIFIAFNGTFQYHFWVHKKVVEWKVKNQKYLWDWIQIIGEIESLNSLANFAYNNPEYQYPVLNHQAKISFNDLGHPLISKEKRVRNSIDFSQKHFAILTGSNMSGKSTFLRTVGINLVLSYAGTPIDCTQASVDPLPLWVSMRLTDSLSDSESFFFAEVKRLKQIVTEAENQSVFVLLDEILKGTNSDDKKTGTIGVIEKLHQLKAMGMIATHDLEVCQTTARYPETMINKRFEVEIINNELHFDYLLKDGICQNKNATFIMKKMEII</sequence>
<name>A0A1H6J480_9FLAO</name>
<keyword evidence="4" id="KW-1133">Transmembrane helix</keyword>
<keyword evidence="4" id="KW-0472">Membrane</keyword>
<feature type="transmembrane region" description="Helical" evidence="4">
    <location>
        <begin position="64"/>
        <end position="83"/>
    </location>
</feature>
<keyword evidence="2" id="KW-0067">ATP-binding</keyword>
<dbReference type="STRING" id="1159016.SAMN02927937_00092"/>
<dbReference type="Pfam" id="PF00488">
    <property type="entry name" value="MutS_V"/>
    <property type="match status" value="1"/>
</dbReference>
<gene>
    <name evidence="6" type="ORF">SAMN02927937_00092</name>
</gene>
<feature type="transmembrane region" description="Helical" evidence="4">
    <location>
        <begin position="244"/>
        <end position="266"/>
    </location>
</feature>
<dbReference type="Proteomes" id="UP000199634">
    <property type="component" value="Unassembled WGS sequence"/>
</dbReference>
<dbReference type="GO" id="GO:0006298">
    <property type="term" value="P:mismatch repair"/>
    <property type="evidence" value="ECO:0007669"/>
    <property type="project" value="InterPro"/>
</dbReference>
<dbReference type="SMART" id="SM00534">
    <property type="entry name" value="MUTSac"/>
    <property type="match status" value="1"/>
</dbReference>
<feature type="transmembrane region" description="Helical" evidence="4">
    <location>
        <begin position="217"/>
        <end position="238"/>
    </location>
</feature>
<dbReference type="PANTHER" id="PTHR11361">
    <property type="entry name" value="DNA MISMATCH REPAIR PROTEIN MUTS FAMILY MEMBER"/>
    <property type="match status" value="1"/>
</dbReference>
<feature type="domain" description="DNA mismatch repair proteins mutS family" evidence="5">
    <location>
        <begin position="427"/>
        <end position="597"/>
    </location>
</feature>
<evidence type="ECO:0000313" key="7">
    <source>
        <dbReference type="Proteomes" id="UP000199634"/>
    </source>
</evidence>
<keyword evidence="4" id="KW-0812">Transmembrane</keyword>
<dbReference type="GO" id="GO:0005524">
    <property type="term" value="F:ATP binding"/>
    <property type="evidence" value="ECO:0007669"/>
    <property type="project" value="UniProtKB-KW"/>
</dbReference>
<dbReference type="InterPro" id="IPR045076">
    <property type="entry name" value="MutS"/>
</dbReference>
<evidence type="ECO:0000256" key="3">
    <source>
        <dbReference type="ARBA" id="ARBA00023125"/>
    </source>
</evidence>
<dbReference type="GO" id="GO:0030983">
    <property type="term" value="F:mismatched DNA binding"/>
    <property type="evidence" value="ECO:0007669"/>
    <property type="project" value="InterPro"/>
</dbReference>
<dbReference type="GO" id="GO:0005829">
    <property type="term" value="C:cytosol"/>
    <property type="evidence" value="ECO:0007669"/>
    <property type="project" value="TreeGrafter"/>
</dbReference>
<evidence type="ECO:0000256" key="4">
    <source>
        <dbReference type="SAM" id="Phobius"/>
    </source>
</evidence>
<keyword evidence="1" id="KW-0547">Nucleotide-binding</keyword>
<dbReference type="SUPFAM" id="SSF48334">
    <property type="entry name" value="DNA repair protein MutS, domain III"/>
    <property type="match status" value="1"/>
</dbReference>
<accession>A0A1H6J480</accession>
<proteinExistence type="predicted"/>